<dbReference type="RefSeq" id="WP_143878774.1">
    <property type="nucleotide sequence ID" value="NZ_BAABLZ010000001.1"/>
</dbReference>
<sequence length="154" mass="16649">MKDVRLAFGLACALVTLPVFAQAHRVDDSGSQVLGGPLRLKPITPMPHGQLATALFGQTSVLVRLDVAPWKGRRGRIYMTLPQQADGQVVASWGTQGRLLPGSLRSGERTLVYAGPIDSDALEDTLRLSIQADGRELARDEQLAFSFEIDLDAP</sequence>
<keyword evidence="3" id="KW-1185">Reference proteome</keyword>
<dbReference type="EMBL" id="CP041742">
    <property type="protein sequence ID" value="QDQ73261.1"/>
    <property type="molecule type" value="Genomic_DNA"/>
</dbReference>
<dbReference type="OrthoDB" id="6024807at2"/>
<feature type="chain" id="PRO_5021793058" description="DUF4402 domain-containing protein" evidence="1">
    <location>
        <begin position="22"/>
        <end position="154"/>
    </location>
</feature>
<protein>
    <recommendedName>
        <fullName evidence="4">DUF4402 domain-containing protein</fullName>
    </recommendedName>
</protein>
<evidence type="ECO:0008006" key="4">
    <source>
        <dbReference type="Google" id="ProtNLM"/>
    </source>
</evidence>
<organism evidence="2 3">
    <name type="scientific">Pseudoluteimonas lycopersici</name>
    <dbReference type="NCBI Taxonomy" id="1324796"/>
    <lineage>
        <taxon>Bacteria</taxon>
        <taxon>Pseudomonadati</taxon>
        <taxon>Pseudomonadota</taxon>
        <taxon>Gammaproteobacteria</taxon>
        <taxon>Lysobacterales</taxon>
        <taxon>Lysobacteraceae</taxon>
        <taxon>Pseudoluteimonas</taxon>
    </lineage>
</organism>
<dbReference type="Proteomes" id="UP000315891">
    <property type="component" value="Chromosome"/>
</dbReference>
<reference evidence="2 3" key="1">
    <citation type="submission" date="2019-07" db="EMBL/GenBank/DDBJ databases">
        <title>Lysobacter weifangensis sp. nov., isolated from bensulfuron-methyl contaminated farmland soil.</title>
        <authorList>
            <person name="Zhao H."/>
        </authorList>
    </citation>
    <scope>NUCLEOTIDE SEQUENCE [LARGE SCALE GENOMIC DNA]</scope>
    <source>
        <strain evidence="2 3">CC-Bw-6</strain>
    </source>
</reference>
<evidence type="ECO:0000256" key="1">
    <source>
        <dbReference type="SAM" id="SignalP"/>
    </source>
</evidence>
<proteinExistence type="predicted"/>
<name>A0A516V405_9GAMM</name>
<feature type="signal peptide" evidence="1">
    <location>
        <begin position="1"/>
        <end position="21"/>
    </location>
</feature>
<gene>
    <name evidence="2" type="ORF">FNZ56_04960</name>
</gene>
<evidence type="ECO:0000313" key="3">
    <source>
        <dbReference type="Proteomes" id="UP000315891"/>
    </source>
</evidence>
<dbReference type="AlphaFoldDB" id="A0A516V405"/>
<evidence type="ECO:0000313" key="2">
    <source>
        <dbReference type="EMBL" id="QDQ73261.1"/>
    </source>
</evidence>
<accession>A0A516V405</accession>
<keyword evidence="1" id="KW-0732">Signal</keyword>